<feature type="transmembrane region" description="Helical" evidence="7">
    <location>
        <begin position="50"/>
        <end position="69"/>
    </location>
</feature>
<reference evidence="8 9" key="1">
    <citation type="submission" date="2019-08" db="EMBL/GenBank/DDBJ databases">
        <title>In-depth cultivation of the pig gut microbiome towards novel bacterial diversity and tailored functional studies.</title>
        <authorList>
            <person name="Wylensek D."/>
            <person name="Hitch T.C.A."/>
            <person name="Clavel T."/>
        </authorList>
    </citation>
    <scope>NUCLEOTIDE SEQUENCE [LARGE SCALE GENOMIC DNA]</scope>
    <source>
        <strain evidence="8 9">WCA-693-APC-MOT-I</strain>
    </source>
</reference>
<evidence type="ECO:0000313" key="9">
    <source>
        <dbReference type="Proteomes" id="UP000482209"/>
    </source>
</evidence>
<organism evidence="8 9">
    <name type="scientific">Velocimicrobium porci</name>
    <dbReference type="NCBI Taxonomy" id="2606634"/>
    <lineage>
        <taxon>Bacteria</taxon>
        <taxon>Bacillati</taxon>
        <taxon>Bacillota</taxon>
        <taxon>Clostridia</taxon>
        <taxon>Lachnospirales</taxon>
        <taxon>Lachnospiraceae</taxon>
        <taxon>Velocimicrobium</taxon>
    </lineage>
</organism>
<gene>
    <name evidence="8" type="ORF">FYJ58_06210</name>
</gene>
<evidence type="ECO:0000256" key="1">
    <source>
        <dbReference type="ARBA" id="ARBA00004651"/>
    </source>
</evidence>
<proteinExistence type="predicted"/>
<comment type="caution">
    <text evidence="8">The sequence shown here is derived from an EMBL/GenBank/DDBJ whole genome shotgun (WGS) entry which is preliminary data.</text>
</comment>
<feature type="region of interest" description="Disordered" evidence="6">
    <location>
        <begin position="248"/>
        <end position="267"/>
    </location>
</feature>
<keyword evidence="4 7" id="KW-1133">Transmembrane helix</keyword>
<accession>A0A6L5XYD7</accession>
<dbReference type="PANTHER" id="PTHR33545">
    <property type="entry name" value="UPF0750 MEMBRANE PROTEIN YITT-RELATED"/>
    <property type="match status" value="1"/>
</dbReference>
<dbReference type="InterPro" id="IPR003740">
    <property type="entry name" value="YitT"/>
</dbReference>
<evidence type="ECO:0000256" key="3">
    <source>
        <dbReference type="ARBA" id="ARBA00022692"/>
    </source>
</evidence>
<dbReference type="EMBL" id="VUMT01000007">
    <property type="protein sequence ID" value="MSS63471.1"/>
    <property type="molecule type" value="Genomic_DNA"/>
</dbReference>
<keyword evidence="2" id="KW-1003">Cell membrane</keyword>
<evidence type="ECO:0000256" key="2">
    <source>
        <dbReference type="ARBA" id="ARBA00022475"/>
    </source>
</evidence>
<comment type="subcellular location">
    <subcellularLocation>
        <location evidence="1">Cell membrane</location>
        <topology evidence="1">Multi-pass membrane protein</topology>
    </subcellularLocation>
</comment>
<feature type="transmembrane region" description="Helical" evidence="7">
    <location>
        <begin position="120"/>
        <end position="138"/>
    </location>
</feature>
<evidence type="ECO:0000256" key="4">
    <source>
        <dbReference type="ARBA" id="ARBA00022989"/>
    </source>
</evidence>
<dbReference type="AlphaFoldDB" id="A0A6L5XYD7"/>
<keyword evidence="5 7" id="KW-0472">Membrane</keyword>
<feature type="transmembrane region" description="Helical" evidence="7">
    <location>
        <begin position="216"/>
        <end position="234"/>
    </location>
</feature>
<feature type="transmembrane region" description="Helical" evidence="7">
    <location>
        <begin position="189"/>
        <end position="210"/>
    </location>
</feature>
<keyword evidence="3 7" id="KW-0812">Transmembrane</keyword>
<evidence type="ECO:0000313" key="8">
    <source>
        <dbReference type="EMBL" id="MSS63471.1"/>
    </source>
</evidence>
<feature type="transmembrane region" description="Helical" evidence="7">
    <location>
        <begin position="150"/>
        <end position="168"/>
    </location>
</feature>
<dbReference type="GO" id="GO:0005886">
    <property type="term" value="C:plasma membrane"/>
    <property type="evidence" value="ECO:0007669"/>
    <property type="project" value="UniProtKB-SubCell"/>
</dbReference>
<name>A0A6L5XYD7_9FIRM</name>
<dbReference type="Proteomes" id="UP000482209">
    <property type="component" value="Unassembled WGS sequence"/>
</dbReference>
<feature type="transmembrane region" description="Helical" evidence="7">
    <location>
        <begin position="6"/>
        <end position="27"/>
    </location>
</feature>
<evidence type="ECO:0000256" key="6">
    <source>
        <dbReference type="SAM" id="MobiDB-lite"/>
    </source>
</evidence>
<dbReference type="Pfam" id="PF02588">
    <property type="entry name" value="YitT_membrane"/>
    <property type="match status" value="1"/>
</dbReference>
<dbReference type="InterPro" id="IPR051461">
    <property type="entry name" value="UPF0750_membrane"/>
</dbReference>
<protein>
    <submittedName>
        <fullName evidence="8">YitT family protein</fullName>
    </submittedName>
</protein>
<evidence type="ECO:0000256" key="5">
    <source>
        <dbReference type="ARBA" id="ARBA00023136"/>
    </source>
</evidence>
<evidence type="ECO:0000256" key="7">
    <source>
        <dbReference type="SAM" id="Phobius"/>
    </source>
</evidence>
<keyword evidence="9" id="KW-1185">Reference proteome</keyword>
<feature type="transmembrane region" description="Helical" evidence="7">
    <location>
        <begin position="89"/>
        <end position="113"/>
    </location>
</feature>
<sequence length="267" mass="29372">MPLFLHSFLNCSISYILFSIILLQSSYEKETKLNTKKGLLIMKSKQVKEYVNITIGLAIIITAIYFFLIPQDIVTASAVGLATLLATFIPLPISLITFFLNVILLIVGFIFVGGDFGWKTVYATVVTPIILRFLEIFIPVSKPLFEDIGINLIFGTLISSIGIALIFYQNACSGGTEVIAKIINKYSNIDYGKSFILSGILTVGFSYFIFGSKLCLISLLGLYINGIFTNYFVAQFGEYIADNQNNTAATKESSNQHPTTPSSTQLG</sequence>
<dbReference type="PANTHER" id="PTHR33545:SF5">
    <property type="entry name" value="UPF0750 MEMBRANE PROTEIN YITT"/>
    <property type="match status" value="1"/>
</dbReference>